<evidence type="ECO:0000313" key="2">
    <source>
        <dbReference type="EMBL" id="GAA3778676.1"/>
    </source>
</evidence>
<organism evidence="2 3">
    <name type="scientific">Streptomyces coacervatus</name>
    <dbReference type="NCBI Taxonomy" id="647381"/>
    <lineage>
        <taxon>Bacteria</taxon>
        <taxon>Bacillati</taxon>
        <taxon>Actinomycetota</taxon>
        <taxon>Actinomycetes</taxon>
        <taxon>Kitasatosporales</taxon>
        <taxon>Streptomycetaceae</taxon>
        <taxon>Streptomyces</taxon>
    </lineage>
</organism>
<protein>
    <recommendedName>
        <fullName evidence="4">Secreted protein</fullName>
    </recommendedName>
</protein>
<feature type="region of interest" description="Disordered" evidence="1">
    <location>
        <begin position="16"/>
        <end position="35"/>
    </location>
</feature>
<feature type="region of interest" description="Disordered" evidence="1">
    <location>
        <begin position="151"/>
        <end position="192"/>
    </location>
</feature>
<gene>
    <name evidence="2" type="ORF">GCM10022403_011710</name>
</gene>
<proteinExistence type="predicted"/>
<accession>A0ABP7H5K2</accession>
<keyword evidence="3" id="KW-1185">Reference proteome</keyword>
<dbReference type="Proteomes" id="UP001501009">
    <property type="component" value="Unassembled WGS sequence"/>
</dbReference>
<evidence type="ECO:0000256" key="1">
    <source>
        <dbReference type="SAM" id="MobiDB-lite"/>
    </source>
</evidence>
<evidence type="ECO:0008006" key="4">
    <source>
        <dbReference type="Google" id="ProtNLM"/>
    </source>
</evidence>
<sequence length="192" mass="20185">MLAVCVLLLTGSVSCGSSDAQERKSGESVSPVGKLLDHTDKEGRHYREVKKKGAPEVGIEVQPGAGDTWDVRLTVHNFRFSPGGTKSRAVAGRGLAYVFVDGRLVTRLRGLTCRLPARFVPRGTHHVTARLYADDGTVWAVTGRPVESTADITASEAAGAPSTTPRAAGPGVRDTYARTGGRGSPERSGTAS</sequence>
<dbReference type="EMBL" id="BAABDE010000006">
    <property type="protein sequence ID" value="GAA3778676.1"/>
    <property type="molecule type" value="Genomic_DNA"/>
</dbReference>
<reference evidence="3" key="1">
    <citation type="journal article" date="2019" name="Int. J. Syst. Evol. Microbiol.">
        <title>The Global Catalogue of Microorganisms (GCM) 10K type strain sequencing project: providing services to taxonomists for standard genome sequencing and annotation.</title>
        <authorList>
            <consortium name="The Broad Institute Genomics Platform"/>
            <consortium name="The Broad Institute Genome Sequencing Center for Infectious Disease"/>
            <person name="Wu L."/>
            <person name="Ma J."/>
        </authorList>
    </citation>
    <scope>NUCLEOTIDE SEQUENCE [LARGE SCALE GENOMIC DNA]</scope>
    <source>
        <strain evidence="3">JCM 17138</strain>
    </source>
</reference>
<name>A0ABP7H5K2_9ACTN</name>
<comment type="caution">
    <text evidence="2">The sequence shown here is derived from an EMBL/GenBank/DDBJ whole genome shotgun (WGS) entry which is preliminary data.</text>
</comment>
<evidence type="ECO:0000313" key="3">
    <source>
        <dbReference type="Proteomes" id="UP001501009"/>
    </source>
</evidence>